<organism evidence="2 3">
    <name type="scientific">Petrolisthes cinctipes</name>
    <name type="common">Flat porcelain crab</name>
    <dbReference type="NCBI Taxonomy" id="88211"/>
    <lineage>
        <taxon>Eukaryota</taxon>
        <taxon>Metazoa</taxon>
        <taxon>Ecdysozoa</taxon>
        <taxon>Arthropoda</taxon>
        <taxon>Crustacea</taxon>
        <taxon>Multicrustacea</taxon>
        <taxon>Malacostraca</taxon>
        <taxon>Eumalacostraca</taxon>
        <taxon>Eucarida</taxon>
        <taxon>Decapoda</taxon>
        <taxon>Pleocyemata</taxon>
        <taxon>Anomura</taxon>
        <taxon>Galatheoidea</taxon>
        <taxon>Porcellanidae</taxon>
        <taxon>Petrolisthes</taxon>
    </lineage>
</organism>
<dbReference type="EMBL" id="JAWQEG010001866">
    <property type="protein sequence ID" value="KAK3876154.1"/>
    <property type="molecule type" value="Genomic_DNA"/>
</dbReference>
<protein>
    <recommendedName>
        <fullName evidence="4">Peptidase M28 domain-containing protein</fullName>
    </recommendedName>
</protein>
<evidence type="ECO:0008006" key="4">
    <source>
        <dbReference type="Google" id="ProtNLM"/>
    </source>
</evidence>
<name>A0AAE1FLP5_PETCI</name>
<dbReference type="AlphaFoldDB" id="A0AAE1FLP5"/>
<proteinExistence type="inferred from homology"/>
<evidence type="ECO:0000313" key="2">
    <source>
        <dbReference type="EMBL" id="KAK3876154.1"/>
    </source>
</evidence>
<dbReference type="GO" id="GO:0006508">
    <property type="term" value="P:proteolysis"/>
    <property type="evidence" value="ECO:0007669"/>
    <property type="project" value="InterPro"/>
</dbReference>
<reference evidence="2" key="1">
    <citation type="submission" date="2023-10" db="EMBL/GenBank/DDBJ databases">
        <title>Genome assemblies of two species of porcelain crab, Petrolisthes cinctipes and Petrolisthes manimaculis (Anomura: Porcellanidae).</title>
        <authorList>
            <person name="Angst P."/>
        </authorList>
    </citation>
    <scope>NUCLEOTIDE SEQUENCE</scope>
    <source>
        <strain evidence="2">PB745_01</strain>
        <tissue evidence="2">Gill</tissue>
    </source>
</reference>
<comment type="similarity">
    <text evidence="1">Belongs to the peptidase M28 family. M28B subfamily.</text>
</comment>
<evidence type="ECO:0000256" key="1">
    <source>
        <dbReference type="ARBA" id="ARBA00005634"/>
    </source>
</evidence>
<evidence type="ECO:0000313" key="3">
    <source>
        <dbReference type="Proteomes" id="UP001286313"/>
    </source>
</evidence>
<dbReference type="InterPro" id="IPR045175">
    <property type="entry name" value="M28_fam"/>
</dbReference>
<dbReference type="PANTHER" id="PTHR12147:SF26">
    <property type="entry name" value="PEPTIDASE M28 DOMAIN-CONTAINING PROTEIN"/>
    <property type="match status" value="1"/>
</dbReference>
<gene>
    <name evidence="2" type="ORF">Pcinc_019036</name>
</gene>
<dbReference type="SUPFAM" id="SSF53187">
    <property type="entry name" value="Zn-dependent exopeptidases"/>
    <property type="match status" value="1"/>
</dbReference>
<accession>A0AAE1FLP5</accession>
<keyword evidence="3" id="KW-1185">Reference proteome</keyword>
<sequence length="379" mass="43160">MDEDDIDIQKHMEHLATHRFPFGSMNEDRLHAKEYIKDTFRQIGLTVVEHRFNTSINPDLSGTSYDETVVEGVNVIGIAEGVSNRPGAVVVVGADYDTSGIDDPMYNNGAGVAAMLEAAYQFYFNTHWSGMYVLNYTTIFVAFDLNTREHVSGSGKPGGRHFVDEWLWNFLNHSSTNFGGAVILDSVMNVNYEEGSQRSDQQFAELYPKTQERLEESKFKGDFLGLVTVENDEKNVALRDLFTGLYNKDRKRRPFRLEDLSIRRGVQMNTMVEELTKQESYHFWTFSYNNNQVPLPAILLTDTQKLRNRAANPSCDRVCRPEALLTEERVEFMEATTNGLIHFLMRRQGTRKEGMSGAMSSLPSVLTMPLVLLFGRLFQ</sequence>
<dbReference type="PANTHER" id="PTHR12147">
    <property type="entry name" value="METALLOPEPTIDASE M28 FAMILY MEMBER"/>
    <property type="match status" value="1"/>
</dbReference>
<dbReference type="GO" id="GO:0008235">
    <property type="term" value="F:metalloexopeptidase activity"/>
    <property type="evidence" value="ECO:0007669"/>
    <property type="project" value="InterPro"/>
</dbReference>
<dbReference type="Proteomes" id="UP001286313">
    <property type="component" value="Unassembled WGS sequence"/>
</dbReference>
<dbReference type="Gene3D" id="3.40.630.10">
    <property type="entry name" value="Zn peptidases"/>
    <property type="match status" value="1"/>
</dbReference>
<comment type="caution">
    <text evidence="2">The sequence shown here is derived from an EMBL/GenBank/DDBJ whole genome shotgun (WGS) entry which is preliminary data.</text>
</comment>